<dbReference type="CDD" id="cd05233">
    <property type="entry name" value="SDR_c"/>
    <property type="match status" value="1"/>
</dbReference>
<evidence type="ECO:0000313" key="3">
    <source>
        <dbReference type="EMBL" id="MDQ0511863.1"/>
    </source>
</evidence>
<dbReference type="SUPFAM" id="SSF51735">
    <property type="entry name" value="NAD(P)-binding Rossmann-fold domains"/>
    <property type="match status" value="1"/>
</dbReference>
<dbReference type="InterPro" id="IPR002347">
    <property type="entry name" value="SDR_fam"/>
</dbReference>
<dbReference type="InterPro" id="IPR020904">
    <property type="entry name" value="Sc_DH/Rdtase_CS"/>
</dbReference>
<evidence type="ECO:0000256" key="2">
    <source>
        <dbReference type="ARBA" id="ARBA00023002"/>
    </source>
</evidence>
<organism evidence="3 4">
    <name type="scientific">Ancylobacter amanitiformis</name>
    <dbReference type="NCBI Taxonomy" id="217069"/>
    <lineage>
        <taxon>Bacteria</taxon>
        <taxon>Pseudomonadati</taxon>
        <taxon>Pseudomonadota</taxon>
        <taxon>Alphaproteobacteria</taxon>
        <taxon>Hyphomicrobiales</taxon>
        <taxon>Xanthobacteraceae</taxon>
        <taxon>Ancylobacter</taxon>
    </lineage>
</organism>
<keyword evidence="4" id="KW-1185">Reference proteome</keyword>
<name>A0ABU0LT44_9HYPH</name>
<dbReference type="InterPro" id="IPR036291">
    <property type="entry name" value="NAD(P)-bd_dom_sf"/>
</dbReference>
<evidence type="ECO:0000256" key="1">
    <source>
        <dbReference type="ARBA" id="ARBA00006484"/>
    </source>
</evidence>
<dbReference type="PROSITE" id="PS00061">
    <property type="entry name" value="ADH_SHORT"/>
    <property type="match status" value="1"/>
</dbReference>
<reference evidence="3 4" key="1">
    <citation type="submission" date="2023-07" db="EMBL/GenBank/DDBJ databases">
        <title>Genomic Encyclopedia of Type Strains, Phase IV (KMG-IV): sequencing the most valuable type-strain genomes for metagenomic binning, comparative biology and taxonomic classification.</title>
        <authorList>
            <person name="Goeker M."/>
        </authorList>
    </citation>
    <scope>NUCLEOTIDE SEQUENCE [LARGE SCALE GENOMIC DNA]</scope>
    <source>
        <strain evidence="3 4">DSM 15561</strain>
    </source>
</reference>
<accession>A0ABU0LT44</accession>
<dbReference type="PANTHER" id="PTHR43669:SF3">
    <property type="entry name" value="ALCOHOL DEHYDROGENASE, PUTATIVE (AFU_ORTHOLOGUE AFUA_3G03445)-RELATED"/>
    <property type="match status" value="1"/>
</dbReference>
<dbReference type="PRINTS" id="PR00080">
    <property type="entry name" value="SDRFAMILY"/>
</dbReference>
<comment type="similarity">
    <text evidence="1">Belongs to the short-chain dehydrogenases/reductases (SDR) family.</text>
</comment>
<proteinExistence type="inferred from homology"/>
<dbReference type="RefSeq" id="WP_306890552.1">
    <property type="nucleotide sequence ID" value="NZ_JAUSVR010000008.1"/>
</dbReference>
<gene>
    <name evidence="3" type="ORF">QOZ99_002762</name>
</gene>
<dbReference type="EMBL" id="JAUSVR010000008">
    <property type="protein sequence ID" value="MDQ0511863.1"/>
    <property type="molecule type" value="Genomic_DNA"/>
</dbReference>
<dbReference type="PANTHER" id="PTHR43669">
    <property type="entry name" value="5-KETO-D-GLUCONATE 5-REDUCTASE"/>
    <property type="match status" value="1"/>
</dbReference>
<sequence>MTPQAPAAPPGAPLAAPPAAHRLAGRVALVTGAARGIGAGIAERLAMEGAHVVVADIDEAGAHAVAARLGATAMAVRVDIADPASVAALAGAVAARHGGCEIVVNNAAILDTAGIDTMSFAHYRGVLDINQDGAVRVTLAMLPLIRRAGAGRRILNIVSIQGLRGARDSLAYATAKGALVNFTRALACDLAEDGILVNALAPGFIDTAMALLPEGAGHEHETDWFRDIYIRHGRIPLRRPGTPVDIAGPAFFLCSDDARYVTGQVLMVDGGLSATF</sequence>
<dbReference type="Proteomes" id="UP001235094">
    <property type="component" value="Unassembled WGS sequence"/>
</dbReference>
<keyword evidence="2" id="KW-0560">Oxidoreductase</keyword>
<protein>
    <submittedName>
        <fullName evidence="3">NAD(P)-dependent dehydrogenase (Short-subunit alcohol dehydrogenase family)</fullName>
    </submittedName>
</protein>
<dbReference type="Pfam" id="PF13561">
    <property type="entry name" value="adh_short_C2"/>
    <property type="match status" value="1"/>
</dbReference>
<dbReference type="PRINTS" id="PR00081">
    <property type="entry name" value="GDHRDH"/>
</dbReference>
<dbReference type="Gene3D" id="3.40.50.720">
    <property type="entry name" value="NAD(P)-binding Rossmann-like Domain"/>
    <property type="match status" value="1"/>
</dbReference>
<evidence type="ECO:0000313" key="4">
    <source>
        <dbReference type="Proteomes" id="UP001235094"/>
    </source>
</evidence>
<comment type="caution">
    <text evidence="3">The sequence shown here is derived from an EMBL/GenBank/DDBJ whole genome shotgun (WGS) entry which is preliminary data.</text>
</comment>